<feature type="compositionally biased region" description="Polar residues" evidence="10">
    <location>
        <begin position="717"/>
        <end position="732"/>
    </location>
</feature>
<feature type="region of interest" description="Disordered" evidence="10">
    <location>
        <begin position="652"/>
        <end position="809"/>
    </location>
</feature>
<dbReference type="Gene3D" id="3.30.450.20">
    <property type="entry name" value="PAS domain"/>
    <property type="match status" value="2"/>
</dbReference>
<feature type="domain" description="PAS" evidence="12">
    <location>
        <begin position="312"/>
        <end position="367"/>
    </location>
</feature>
<evidence type="ECO:0000259" key="13">
    <source>
        <dbReference type="PROSITE" id="PS50888"/>
    </source>
</evidence>
<keyword evidence="3" id="KW-0677">Repeat</keyword>
<accession>A0A8B7ZJR2</accession>
<evidence type="ECO:0000256" key="6">
    <source>
        <dbReference type="ARBA" id="ARBA00023015"/>
    </source>
</evidence>
<feature type="domain" description="PAS" evidence="12">
    <location>
        <begin position="156"/>
        <end position="219"/>
    </location>
</feature>
<organism evidence="14 15">
    <name type="scientific">Acanthaster planci</name>
    <name type="common">Crown-of-thorns starfish</name>
    <dbReference type="NCBI Taxonomy" id="133434"/>
    <lineage>
        <taxon>Eukaryota</taxon>
        <taxon>Metazoa</taxon>
        <taxon>Echinodermata</taxon>
        <taxon>Eleutherozoa</taxon>
        <taxon>Asterozoa</taxon>
        <taxon>Asteroidea</taxon>
        <taxon>Valvatacea</taxon>
        <taxon>Valvatida</taxon>
        <taxon>Acanthasteridae</taxon>
        <taxon>Acanthaster</taxon>
    </lineage>
</organism>
<dbReference type="NCBIfam" id="TIGR00229">
    <property type="entry name" value="sensory_box"/>
    <property type="match status" value="1"/>
</dbReference>
<dbReference type="InterPro" id="IPR000014">
    <property type="entry name" value="PAS"/>
</dbReference>
<dbReference type="KEGG" id="aplc:110986180"/>
<dbReference type="Pfam" id="PF23171">
    <property type="entry name" value="bHLH_HIF1A"/>
    <property type="match status" value="1"/>
</dbReference>
<evidence type="ECO:0000256" key="9">
    <source>
        <dbReference type="ARBA" id="ARBA00023242"/>
    </source>
</evidence>
<dbReference type="OrthoDB" id="6021714at2759"/>
<dbReference type="AlphaFoldDB" id="A0A8B7ZJR2"/>
<dbReference type="SMART" id="SM00086">
    <property type="entry name" value="PAC"/>
    <property type="match status" value="1"/>
</dbReference>
<feature type="compositionally biased region" description="Basic residues" evidence="10">
    <location>
        <begin position="443"/>
        <end position="455"/>
    </location>
</feature>
<dbReference type="Proteomes" id="UP000694845">
    <property type="component" value="Unplaced"/>
</dbReference>
<reference evidence="15" key="1">
    <citation type="submission" date="2025-08" db="UniProtKB">
        <authorList>
            <consortium name="RefSeq"/>
        </authorList>
    </citation>
    <scope>IDENTIFICATION</scope>
</reference>
<keyword evidence="4" id="KW-0221">Differentiation</keyword>
<proteinExistence type="predicted"/>
<dbReference type="GO" id="GO:0046983">
    <property type="term" value="F:protein dimerization activity"/>
    <property type="evidence" value="ECO:0007669"/>
    <property type="project" value="InterPro"/>
</dbReference>
<keyword evidence="14" id="KW-1185">Reference proteome</keyword>
<dbReference type="PROSITE" id="PS50112">
    <property type="entry name" value="PAS"/>
    <property type="match status" value="2"/>
</dbReference>
<dbReference type="GO" id="GO:0007399">
    <property type="term" value="P:nervous system development"/>
    <property type="evidence" value="ECO:0007669"/>
    <property type="project" value="UniProtKB-KW"/>
</dbReference>
<feature type="compositionally biased region" description="Polar residues" evidence="10">
    <location>
        <begin position="760"/>
        <end position="780"/>
    </location>
</feature>
<keyword evidence="2" id="KW-0217">Developmental protein</keyword>
<dbReference type="SMART" id="SM00353">
    <property type="entry name" value="HLH"/>
    <property type="match status" value="1"/>
</dbReference>
<dbReference type="FunFam" id="3.30.450.20:FF:000017">
    <property type="entry name" value="SIM bHLH transcription factor 2"/>
    <property type="match status" value="1"/>
</dbReference>
<evidence type="ECO:0000259" key="12">
    <source>
        <dbReference type="PROSITE" id="PS50112"/>
    </source>
</evidence>
<evidence type="ECO:0000256" key="10">
    <source>
        <dbReference type="SAM" id="MobiDB-lite"/>
    </source>
</evidence>
<keyword evidence="6" id="KW-0805">Transcription regulation</keyword>
<keyword evidence="9" id="KW-0539">Nucleus</keyword>
<keyword evidence="8" id="KW-0804">Transcription</keyword>
<dbReference type="Pfam" id="PF00989">
    <property type="entry name" value="PAS"/>
    <property type="match status" value="1"/>
</dbReference>
<evidence type="ECO:0000256" key="8">
    <source>
        <dbReference type="ARBA" id="ARBA00023163"/>
    </source>
</evidence>
<dbReference type="SMART" id="SM00091">
    <property type="entry name" value="PAS"/>
    <property type="match status" value="2"/>
</dbReference>
<evidence type="ECO:0000256" key="5">
    <source>
        <dbReference type="ARBA" id="ARBA00022902"/>
    </source>
</evidence>
<feature type="domain" description="BHLH" evidence="13">
    <location>
        <begin position="79"/>
        <end position="132"/>
    </location>
</feature>
<dbReference type="InterPro" id="IPR035965">
    <property type="entry name" value="PAS-like_dom_sf"/>
</dbReference>
<evidence type="ECO:0000313" key="14">
    <source>
        <dbReference type="Proteomes" id="UP000694845"/>
    </source>
</evidence>
<name>A0A8B7ZJR2_ACAPL</name>
<gene>
    <name evidence="15" type="primary">LOC110986180</name>
</gene>
<keyword evidence="11" id="KW-1133">Transmembrane helix</keyword>
<dbReference type="RefSeq" id="XP_022103536.1">
    <property type="nucleotide sequence ID" value="XM_022247844.1"/>
</dbReference>
<dbReference type="GO" id="GO:0000977">
    <property type="term" value="F:RNA polymerase II transcription regulatory region sequence-specific DNA binding"/>
    <property type="evidence" value="ECO:0007669"/>
    <property type="project" value="TreeGrafter"/>
</dbReference>
<feature type="compositionally biased region" description="Polar residues" evidence="10">
    <location>
        <begin position="600"/>
        <end position="617"/>
    </location>
</feature>
<dbReference type="Gene3D" id="4.10.280.10">
    <property type="entry name" value="Helix-loop-helix DNA-binding domain"/>
    <property type="match status" value="1"/>
</dbReference>
<keyword evidence="7" id="KW-0238">DNA-binding</keyword>
<sequence>MHDTPSQLIWKTLAGDTGTPEKDKTKRKEAGGNLTCTRSYNTYLYILTTCLLFVFSWLIRSRTTHIGDFSDEPELRFDSMKEKSKNAARTRREKENAEFFELAKLLPLPSAITTQLDKASIIRLTTSYLKMRALFPEGLGDSWGSRISPSHVDSMAKELGAHLLQTLDGFIFVVSPDGKIIYISETASVHLGLSQVELTGNSIYEYIHPADHDEMTALLTAHQPYHTHVLSDYEIERQFFLRMKCVLAKRNAGLTSGGYKVIHCYGYLKIKQYSMDVAPYDGCYQNVGLVAVGHSLPPSSLTEVKMYNNMFMFRASLDMKLIFLDGKVAQLTGYEPQDLIEKTLYQFLHATDILHIRYAHHTLLVKGQVTTKYYRFLAKHGGWVWMQSSATIVHNSRSSRPHCIVSVNTVLSNIEDKELILQLDQLQAKTESAYTSLQEKNRPTKSHRSKSKSKAKFTPYQLPTQPVMYGEAASSADYTQAKAYAQYAAATTCDVPMPAAQYASVPYQEGIERYNAMYPHAGYTAGYQHNMYADSPYNYSNSFAYPSAEAYAHCMNERLQGYRGHYGDDRYYAASADPRGYYHHWTASTDRQLSQAQEYHSDVSGSNVASKKSSTHVQSEHERLQEANPVSCCNGAAVATESNQSELLLPQCGHVPNVSSPSQGRPQHEQLPELTSCQRQSPLLPRRSPSNTSDISPRRYHGRPSIRETQEPVETNGMPSSSKFDSLVQATQRLVKDEQSKKQPRTKSSTAGQPADTAYGQRSSSAGSAEQSCRQSSPLQVDSLPARSSARTQHHSMENGGEIEGRRSRDYHNHVDTHRSSFMSTSEHTPIYPMTFSRADHSLSNRNSITDLQDRGSDTASSLYSATKEHSTCYFNDAASRAYLAFTDGGALSSLRRSGKEHSFMHTNSAICDRAAMGWYSNGAHAHKEHMTNGYAY</sequence>
<evidence type="ECO:0000256" key="3">
    <source>
        <dbReference type="ARBA" id="ARBA00022737"/>
    </source>
</evidence>
<dbReference type="InterPro" id="IPR036638">
    <property type="entry name" value="HLH_DNA-bd_sf"/>
</dbReference>
<keyword evidence="11" id="KW-0812">Transmembrane</keyword>
<feature type="region of interest" description="Disordered" evidence="10">
    <location>
        <begin position="434"/>
        <end position="456"/>
    </location>
</feature>
<dbReference type="FunFam" id="4.10.280.10:FF:000007">
    <property type="entry name" value="single-minded homolog 1 isoform X1"/>
    <property type="match status" value="1"/>
</dbReference>
<evidence type="ECO:0000256" key="11">
    <source>
        <dbReference type="SAM" id="Phobius"/>
    </source>
</evidence>
<comment type="subcellular location">
    <subcellularLocation>
        <location evidence="1">Nucleus</location>
    </subcellularLocation>
</comment>
<evidence type="ECO:0000256" key="7">
    <source>
        <dbReference type="ARBA" id="ARBA00023125"/>
    </source>
</evidence>
<dbReference type="InterPro" id="IPR001610">
    <property type="entry name" value="PAC"/>
</dbReference>
<evidence type="ECO:0000256" key="1">
    <source>
        <dbReference type="ARBA" id="ARBA00004123"/>
    </source>
</evidence>
<keyword evidence="11" id="KW-0472">Membrane</keyword>
<dbReference type="SUPFAM" id="SSF47459">
    <property type="entry name" value="HLH, helix-loop-helix DNA-binding domain"/>
    <property type="match status" value="1"/>
</dbReference>
<dbReference type="PANTHER" id="PTHR23043">
    <property type="entry name" value="HYPOXIA-INDUCIBLE FACTOR 1 ALPHA"/>
    <property type="match status" value="1"/>
</dbReference>
<dbReference type="InterPro" id="IPR011598">
    <property type="entry name" value="bHLH_dom"/>
</dbReference>
<keyword evidence="5" id="KW-0524">Neurogenesis</keyword>
<evidence type="ECO:0000313" key="15">
    <source>
        <dbReference type="RefSeq" id="XP_022103536.1"/>
    </source>
</evidence>
<dbReference type="PROSITE" id="PS50888">
    <property type="entry name" value="BHLH"/>
    <property type="match status" value="1"/>
</dbReference>
<dbReference type="PANTHER" id="PTHR23043:SF36">
    <property type="entry name" value="PROTEIN SINGLE-MINDED"/>
    <property type="match status" value="1"/>
</dbReference>
<dbReference type="InterPro" id="IPR013655">
    <property type="entry name" value="PAS_fold_3"/>
</dbReference>
<feature type="transmembrane region" description="Helical" evidence="11">
    <location>
        <begin position="42"/>
        <end position="59"/>
    </location>
</feature>
<dbReference type="GO" id="GO:0000981">
    <property type="term" value="F:DNA-binding transcription factor activity, RNA polymerase II-specific"/>
    <property type="evidence" value="ECO:0007669"/>
    <property type="project" value="TreeGrafter"/>
</dbReference>
<dbReference type="Pfam" id="PF08447">
    <property type="entry name" value="PAS_3"/>
    <property type="match status" value="1"/>
</dbReference>
<dbReference type="GeneID" id="110986180"/>
<dbReference type="InterPro" id="IPR013767">
    <property type="entry name" value="PAS_fold"/>
</dbReference>
<dbReference type="GO" id="GO:0030154">
    <property type="term" value="P:cell differentiation"/>
    <property type="evidence" value="ECO:0007669"/>
    <property type="project" value="UniProtKB-KW"/>
</dbReference>
<dbReference type="SUPFAM" id="SSF55785">
    <property type="entry name" value="PYP-like sensor domain (PAS domain)"/>
    <property type="match status" value="2"/>
</dbReference>
<dbReference type="FunFam" id="3.30.450.20:FF:000047">
    <property type="entry name" value="SIM bHLH transcription factor 2"/>
    <property type="match status" value="1"/>
</dbReference>
<dbReference type="CDD" id="cd00130">
    <property type="entry name" value="PAS"/>
    <property type="match status" value="2"/>
</dbReference>
<evidence type="ECO:0000256" key="2">
    <source>
        <dbReference type="ARBA" id="ARBA00022473"/>
    </source>
</evidence>
<protein>
    <submittedName>
        <fullName evidence="15">Uncharacterized protein LOC110986180 isoform X1</fullName>
    </submittedName>
</protein>
<dbReference type="GO" id="GO:0005634">
    <property type="term" value="C:nucleus"/>
    <property type="evidence" value="ECO:0007669"/>
    <property type="project" value="UniProtKB-SubCell"/>
</dbReference>
<evidence type="ECO:0000256" key="4">
    <source>
        <dbReference type="ARBA" id="ARBA00022782"/>
    </source>
</evidence>
<feature type="region of interest" description="Disordered" evidence="10">
    <location>
        <begin position="600"/>
        <end position="628"/>
    </location>
</feature>